<protein>
    <submittedName>
        <fullName evidence="1">Uncharacterized protein</fullName>
    </submittedName>
</protein>
<comment type="caution">
    <text evidence="1">The sequence shown here is derived from an EMBL/GenBank/DDBJ whole genome shotgun (WGS) entry which is preliminary data.</text>
</comment>
<name>A0A1X1ZXL4_9MYCO</name>
<proteinExistence type="predicted"/>
<dbReference type="Proteomes" id="UP000193529">
    <property type="component" value="Unassembled WGS sequence"/>
</dbReference>
<organism evidence="1 2">
    <name type="scientific">Mycobacterium palustre</name>
    <dbReference type="NCBI Taxonomy" id="153971"/>
    <lineage>
        <taxon>Bacteria</taxon>
        <taxon>Bacillati</taxon>
        <taxon>Actinomycetota</taxon>
        <taxon>Actinomycetes</taxon>
        <taxon>Mycobacteriales</taxon>
        <taxon>Mycobacteriaceae</taxon>
        <taxon>Mycobacterium</taxon>
        <taxon>Mycobacterium simiae complex</taxon>
    </lineage>
</organism>
<reference evidence="1 2" key="1">
    <citation type="submission" date="2016-01" db="EMBL/GenBank/DDBJ databases">
        <title>The new phylogeny of the genus Mycobacterium.</title>
        <authorList>
            <person name="Tarcisio F."/>
            <person name="Conor M."/>
            <person name="Antonella G."/>
            <person name="Elisabetta G."/>
            <person name="Giulia F.S."/>
            <person name="Sara T."/>
            <person name="Anna F."/>
            <person name="Clotilde B."/>
            <person name="Roberto B."/>
            <person name="Veronica D.S."/>
            <person name="Fabio R."/>
            <person name="Monica P."/>
            <person name="Olivier J."/>
            <person name="Enrico T."/>
            <person name="Nicola S."/>
        </authorList>
    </citation>
    <scope>NUCLEOTIDE SEQUENCE [LARGE SCALE GENOMIC DNA]</scope>
    <source>
        <strain evidence="1 2">DSM 44572</strain>
    </source>
</reference>
<gene>
    <name evidence="1" type="ORF">AWC19_27150</name>
</gene>
<keyword evidence="2" id="KW-1185">Reference proteome</keyword>
<evidence type="ECO:0000313" key="1">
    <source>
        <dbReference type="EMBL" id="ORW28618.1"/>
    </source>
</evidence>
<dbReference type="EMBL" id="LQPJ01000059">
    <property type="protein sequence ID" value="ORW28618.1"/>
    <property type="molecule type" value="Genomic_DNA"/>
</dbReference>
<accession>A0A1X1ZXL4</accession>
<evidence type="ECO:0000313" key="2">
    <source>
        <dbReference type="Proteomes" id="UP000193529"/>
    </source>
</evidence>
<sequence length="78" mass="9062">MFERKLNRATDIAVELVNTTTVHLGRVVGFVYTALGRTARELTEMVWDYRDLAGDVRRSHPPREREHDAVVLELRRLS</sequence>
<dbReference type="AlphaFoldDB" id="A0A1X1ZXL4"/>